<feature type="signal peptide" evidence="3">
    <location>
        <begin position="1"/>
        <end position="26"/>
    </location>
</feature>
<evidence type="ECO:0000256" key="2">
    <source>
        <dbReference type="SAM" id="Phobius"/>
    </source>
</evidence>
<organism evidence="4 5">
    <name type="scientific">Plasmodium malariae</name>
    <dbReference type="NCBI Taxonomy" id="5858"/>
    <lineage>
        <taxon>Eukaryota</taxon>
        <taxon>Sar</taxon>
        <taxon>Alveolata</taxon>
        <taxon>Apicomplexa</taxon>
        <taxon>Aconoidasida</taxon>
        <taxon>Haemosporida</taxon>
        <taxon>Plasmodiidae</taxon>
        <taxon>Plasmodium</taxon>
        <taxon>Plasmodium (Plasmodium)</taxon>
    </lineage>
</organism>
<proteinExistence type="predicted"/>
<dbReference type="VEuPathDB" id="PlasmoDB:PmUG01_07050400"/>
<keyword evidence="2" id="KW-0472">Membrane</keyword>
<evidence type="ECO:0000313" key="5">
    <source>
        <dbReference type="Proteomes" id="UP000219813"/>
    </source>
</evidence>
<dbReference type="AlphaFoldDB" id="A0A1D3JN50"/>
<evidence type="ECO:0000256" key="1">
    <source>
        <dbReference type="SAM" id="MobiDB-lite"/>
    </source>
</evidence>
<keyword evidence="2" id="KW-0812">Transmembrane</keyword>
<feature type="transmembrane region" description="Helical" evidence="2">
    <location>
        <begin position="237"/>
        <end position="261"/>
    </location>
</feature>
<keyword evidence="5" id="KW-1185">Reference proteome</keyword>
<dbReference type="GeneID" id="39868065"/>
<gene>
    <name evidence="4" type="primary">PmUG01_07050400</name>
    <name evidence="4" type="ORF">PMUG01_07050400</name>
</gene>
<dbReference type="KEGG" id="pmal:PMUG01_07050400"/>
<feature type="compositionally biased region" description="Basic and acidic residues" evidence="1">
    <location>
        <begin position="85"/>
        <end position="95"/>
    </location>
</feature>
<feature type="region of interest" description="Disordered" evidence="1">
    <location>
        <begin position="82"/>
        <end position="102"/>
    </location>
</feature>
<dbReference type="RefSeq" id="XP_028860961.1">
    <property type="nucleotide sequence ID" value="XM_029004254.1"/>
</dbReference>
<dbReference type="Proteomes" id="UP000219813">
    <property type="component" value="Chromosome 7"/>
</dbReference>
<dbReference type="InterPro" id="IPR022139">
    <property type="entry name" value="Fam-L/Fam-M-like_plasmodium"/>
</dbReference>
<dbReference type="Pfam" id="PF12420">
    <property type="entry name" value="DUF3671"/>
    <property type="match status" value="1"/>
</dbReference>
<name>A0A1D3JN50_PLAMA</name>
<keyword evidence="3" id="KW-0732">Signal</keyword>
<feature type="transmembrane region" description="Helical" evidence="2">
    <location>
        <begin position="164"/>
        <end position="184"/>
    </location>
</feature>
<accession>A0A1D3JN50</accession>
<sequence>MKKKTKLLFLIKIAAFILSTWRSNYASNLNVLKKYLDENHSNVRKLDTRIYQLLLKYKQNHDSRILGLQEVIPYNGENEGNHICSNEKRHEERKKSSNKSSLNNLRIHRHGKKNKCCIFATNKYSHLERKIFKELDYQNFLKNNRIIRNKLYERIIFKKYGLRLSLPLLLFSLLSISLILDLFFKCGLINGLFQFLRSNSLTNWMKGFNESSLFKPIRELCKITYGRTTKSTIITHFFGIIIYIIPFIILGVTLISGIIYYHNKVKKFEKFKFRNR</sequence>
<dbReference type="EMBL" id="LT594628">
    <property type="protein sequence ID" value="SBT88040.1"/>
    <property type="molecule type" value="Genomic_DNA"/>
</dbReference>
<protein>
    <submittedName>
        <fullName evidence="4">Fam-l protein</fullName>
    </submittedName>
</protein>
<reference evidence="4 5" key="1">
    <citation type="submission" date="2016-06" db="EMBL/GenBank/DDBJ databases">
        <authorList>
            <consortium name="Pathogen Informatics"/>
        </authorList>
    </citation>
    <scope>NUCLEOTIDE SEQUENCE [LARGE SCALE GENOMIC DNA]</scope>
</reference>
<feature type="chain" id="PRO_5008915892" evidence="3">
    <location>
        <begin position="27"/>
        <end position="276"/>
    </location>
</feature>
<evidence type="ECO:0000256" key="3">
    <source>
        <dbReference type="SAM" id="SignalP"/>
    </source>
</evidence>
<evidence type="ECO:0000313" key="4">
    <source>
        <dbReference type="EMBL" id="SBT88040.1"/>
    </source>
</evidence>
<keyword evidence="2" id="KW-1133">Transmembrane helix</keyword>